<dbReference type="Pfam" id="PF10651">
    <property type="entry name" value="BppU_N"/>
    <property type="match status" value="1"/>
</dbReference>
<keyword evidence="3" id="KW-1185">Reference proteome</keyword>
<dbReference type="Proteomes" id="UP001299265">
    <property type="component" value="Unassembled WGS sequence"/>
</dbReference>
<proteinExistence type="predicted"/>
<evidence type="ECO:0000313" key="2">
    <source>
        <dbReference type="EMBL" id="MCD2493752.1"/>
    </source>
</evidence>
<feature type="domain" description="BppU N-terminal" evidence="1">
    <location>
        <begin position="6"/>
        <end position="134"/>
    </location>
</feature>
<dbReference type="InterPro" id="IPR018913">
    <property type="entry name" value="BppU_N"/>
</dbReference>
<name>A0AAP2WAQ7_9FIRM</name>
<dbReference type="EMBL" id="JAJNOR010000012">
    <property type="protein sequence ID" value="MCD2493752.1"/>
    <property type="molecule type" value="Genomic_DNA"/>
</dbReference>
<dbReference type="AlphaFoldDB" id="A0AAP2WAQ7"/>
<protein>
    <submittedName>
        <fullName evidence="2">Phage baseplate upper protein</fullName>
    </submittedName>
</protein>
<gene>
    <name evidence="2" type="ORF">LQE92_14180</name>
</gene>
<comment type="caution">
    <text evidence="2">The sequence shown here is derived from an EMBL/GenBank/DDBJ whole genome shotgun (WGS) entry which is preliminary data.</text>
</comment>
<reference evidence="2 3" key="1">
    <citation type="submission" date="2021-11" db="EMBL/GenBank/DDBJ databases">
        <title>Lacrimispora sp. nov. NSJ-141 isolated from human feces.</title>
        <authorList>
            <person name="Abdugheni R."/>
        </authorList>
    </citation>
    <scope>NUCLEOTIDE SEQUENCE [LARGE SCALE GENOMIC DNA]</scope>
    <source>
        <strain evidence="2 3">NSJ-141</strain>
    </source>
</reference>
<evidence type="ECO:0000259" key="1">
    <source>
        <dbReference type="Pfam" id="PF10651"/>
    </source>
</evidence>
<sequence>MLLMDQITVDLKNPYPLTGLKAHQGDTGRGVLISLFYNGQIMEPTTETVRIFIKKPDKTKVYNDCQIENGKIKAIFTNQALAAAGRAEVEIEMTGTENRVSTPIFALDILPTNIDDTAIESTNEFTAIEKVVNAAIDEAVERADAETQAAVDRANAAIAAANEAAENASRYGDKTLEIESLERQQYDAIDHLEGDGTVGNPNSSDAPLSIGVYGKSVQDATTGAQLLDMDNAKGGTSAGITSTINPDGTITDNGTASTAVINIWFFGSYNVTPADDGSNVFFTLEYGKTYHIHDILLFSVGPSGSPISAGGLFTCTQVDGFKVTGVRHTVAVIGESCNDKILYPMVAEVNNGEQAIPWEPYTGGVPSPSPAYPQPIQSVGGDSGVTLKVSGAQLLDAEADHVSSGIQSYTVAGDTITIPGELCGLPVDSHGNYTDRNGQQWICDTVEVSPDGTAKITKRVNKVDPTKFTFNRGSGRFETNVPDAYSYDTSIYMPVRCNIARNTTVVSENTCRPGKDENTGILILYAAQDTDLSGLDYRYLCDPVETVIDLELTGPLKSYAGGTTIICDSNLSPGVYGDFRSSVYSAIEDLDARLKNTAESMGNGVFTSDETIAGATFETQMDADTLGGQAPGYYAKQTEVADVSSTLGKWRAYRTLASFNASQYTDIVDAGSKAGSVVVVQRAQEMVASAKTIVAARCYDGYIRVWADASLTGAFAVDVIINYM</sequence>
<accession>A0AAP2WAQ7</accession>
<dbReference type="RefSeq" id="WP_231063595.1">
    <property type="nucleotide sequence ID" value="NZ_JAJNOR010000012.1"/>
</dbReference>
<evidence type="ECO:0000313" key="3">
    <source>
        <dbReference type="Proteomes" id="UP001299265"/>
    </source>
</evidence>
<organism evidence="2 3">
    <name type="scientific">Lientehia hominis</name>
    <dbReference type="NCBI Taxonomy" id="2897778"/>
    <lineage>
        <taxon>Bacteria</taxon>
        <taxon>Bacillati</taxon>
        <taxon>Bacillota</taxon>
        <taxon>Clostridia</taxon>
        <taxon>Lachnospirales</taxon>
        <taxon>Lachnospiraceae</taxon>
        <taxon>Lientehia</taxon>
    </lineage>
</organism>